<comment type="caution">
    <text evidence="3">The sequence shown here is derived from an EMBL/GenBank/DDBJ whole genome shotgun (WGS) entry which is preliminary data.</text>
</comment>
<proteinExistence type="predicted"/>
<evidence type="ECO:0008006" key="5">
    <source>
        <dbReference type="Google" id="ProtNLM"/>
    </source>
</evidence>
<evidence type="ECO:0000256" key="2">
    <source>
        <dbReference type="SAM" id="SignalP"/>
    </source>
</evidence>
<feature type="compositionally biased region" description="Acidic residues" evidence="1">
    <location>
        <begin position="78"/>
        <end position="92"/>
    </location>
</feature>
<feature type="signal peptide" evidence="2">
    <location>
        <begin position="1"/>
        <end position="25"/>
    </location>
</feature>
<gene>
    <name evidence="3" type="ORF">P43SY_000922</name>
</gene>
<feature type="compositionally biased region" description="Low complexity" evidence="1">
    <location>
        <begin position="32"/>
        <end position="45"/>
    </location>
</feature>
<evidence type="ECO:0000256" key="1">
    <source>
        <dbReference type="SAM" id="MobiDB-lite"/>
    </source>
</evidence>
<keyword evidence="4" id="KW-1185">Reference proteome</keyword>
<name>A0AAD5QAE1_PYTIN</name>
<keyword evidence="2" id="KW-0732">Signal</keyword>
<sequence length="338" mass="36594">MALMGSARVRLLVLLALMALLKSLALLKATSSASTTQPATESSTSLRQSAARDAVTTAMAPPLQSHQPDGLGVGVGVDDVDADDDDEKDDDLDRASQGNQLAVVATNASTNSYDSVLDRTVVHVLEKCCPGGEAVEGNLNEGFVMEPVVTLCVAFAPVPQLNPWLDFGEFHPQAKNLSFVSNFEVLARVPIIKQNHTWLQVALRKAMRNDEQFECDAESSEVSWEVDSDVDLKTGDHGQKVPYEVVLGTGKALAFCVHKRPLLLDTGKALAFCVHKRPLLLDTGEIQNPTVFVHHLELNTSHIRRRDRISVIYNPSTNALAKRPPPKGVRVIAGGTSF</sequence>
<dbReference type="AlphaFoldDB" id="A0AAD5QAE1"/>
<feature type="region of interest" description="Disordered" evidence="1">
    <location>
        <begin position="32"/>
        <end position="99"/>
    </location>
</feature>
<feature type="chain" id="PRO_5041974488" description="Transmembrane protein" evidence="2">
    <location>
        <begin position="26"/>
        <end position="338"/>
    </location>
</feature>
<protein>
    <recommendedName>
        <fullName evidence="5">Transmembrane protein</fullName>
    </recommendedName>
</protein>
<dbReference type="Proteomes" id="UP001209570">
    <property type="component" value="Unassembled WGS sequence"/>
</dbReference>
<evidence type="ECO:0000313" key="4">
    <source>
        <dbReference type="Proteomes" id="UP001209570"/>
    </source>
</evidence>
<accession>A0AAD5QAE1</accession>
<organism evidence="3 4">
    <name type="scientific">Pythium insidiosum</name>
    <name type="common">Pythiosis disease agent</name>
    <dbReference type="NCBI Taxonomy" id="114742"/>
    <lineage>
        <taxon>Eukaryota</taxon>
        <taxon>Sar</taxon>
        <taxon>Stramenopiles</taxon>
        <taxon>Oomycota</taxon>
        <taxon>Peronosporomycetes</taxon>
        <taxon>Pythiales</taxon>
        <taxon>Pythiaceae</taxon>
        <taxon>Pythium</taxon>
    </lineage>
</organism>
<evidence type="ECO:0000313" key="3">
    <source>
        <dbReference type="EMBL" id="KAJ0400637.1"/>
    </source>
</evidence>
<dbReference type="EMBL" id="JAKCXM010000150">
    <property type="protein sequence ID" value="KAJ0400637.1"/>
    <property type="molecule type" value="Genomic_DNA"/>
</dbReference>
<reference evidence="3" key="1">
    <citation type="submission" date="2021-12" db="EMBL/GenBank/DDBJ databases">
        <title>Prjna785345.</title>
        <authorList>
            <person name="Rujirawat T."/>
            <person name="Krajaejun T."/>
        </authorList>
    </citation>
    <scope>NUCLEOTIDE SEQUENCE</scope>
    <source>
        <strain evidence="3">Pi057C3</strain>
    </source>
</reference>